<organism evidence="13 14">
    <name type="scientific">Robiginitalea myxolifaciens</name>
    <dbReference type="NCBI Taxonomy" id="400055"/>
    <lineage>
        <taxon>Bacteria</taxon>
        <taxon>Pseudomonadati</taxon>
        <taxon>Bacteroidota</taxon>
        <taxon>Flavobacteriia</taxon>
        <taxon>Flavobacteriales</taxon>
        <taxon>Flavobacteriaceae</taxon>
        <taxon>Robiginitalea</taxon>
    </lineage>
</organism>
<keyword evidence="14" id="KW-1185">Reference proteome</keyword>
<dbReference type="PANTHER" id="PTHR35457:SF1">
    <property type="entry name" value="HEME A SYNTHASE"/>
    <property type="match status" value="1"/>
</dbReference>
<dbReference type="GO" id="GO:0006784">
    <property type="term" value="P:heme A biosynthetic process"/>
    <property type="evidence" value="ECO:0007669"/>
    <property type="project" value="InterPro"/>
</dbReference>
<feature type="transmembrane region" description="Helical" evidence="12">
    <location>
        <begin position="262"/>
        <end position="283"/>
    </location>
</feature>
<feature type="transmembrane region" description="Helical" evidence="12">
    <location>
        <begin position="177"/>
        <end position="196"/>
    </location>
</feature>
<keyword evidence="3 12" id="KW-0812">Transmembrane</keyword>
<dbReference type="Proteomes" id="UP000199534">
    <property type="component" value="Unassembled WGS sequence"/>
</dbReference>
<dbReference type="EMBL" id="FOYQ01000002">
    <property type="protein sequence ID" value="SFR50645.1"/>
    <property type="molecule type" value="Genomic_DNA"/>
</dbReference>
<keyword evidence="4" id="KW-0479">Metal-binding</keyword>
<evidence type="ECO:0000256" key="4">
    <source>
        <dbReference type="ARBA" id="ARBA00022723"/>
    </source>
</evidence>
<keyword evidence="2" id="KW-1003">Cell membrane</keyword>
<evidence type="ECO:0000256" key="8">
    <source>
        <dbReference type="ARBA" id="ARBA00023133"/>
    </source>
</evidence>
<evidence type="ECO:0000256" key="10">
    <source>
        <dbReference type="ARBA" id="ARBA00023157"/>
    </source>
</evidence>
<evidence type="ECO:0000256" key="2">
    <source>
        <dbReference type="ARBA" id="ARBA00022475"/>
    </source>
</evidence>
<feature type="transmembrane region" description="Helical" evidence="12">
    <location>
        <begin position="120"/>
        <end position="140"/>
    </location>
</feature>
<evidence type="ECO:0000256" key="11">
    <source>
        <dbReference type="ARBA" id="ARBA00023444"/>
    </source>
</evidence>
<evidence type="ECO:0000313" key="13">
    <source>
        <dbReference type="EMBL" id="SFR50645.1"/>
    </source>
</evidence>
<evidence type="ECO:0000256" key="3">
    <source>
        <dbReference type="ARBA" id="ARBA00022692"/>
    </source>
</evidence>
<comment type="subcellular location">
    <subcellularLocation>
        <location evidence="1">Membrane</location>
        <topology evidence="1">Multi-pass membrane protein</topology>
    </subcellularLocation>
</comment>
<reference evidence="13 14" key="1">
    <citation type="submission" date="2016-10" db="EMBL/GenBank/DDBJ databases">
        <authorList>
            <person name="de Groot N.N."/>
        </authorList>
    </citation>
    <scope>NUCLEOTIDE SEQUENCE [LARGE SCALE GENOMIC DNA]</scope>
    <source>
        <strain evidence="13 14">DSM 21019</strain>
    </source>
</reference>
<dbReference type="AlphaFoldDB" id="A0A1I6H846"/>
<dbReference type="InterPro" id="IPR003780">
    <property type="entry name" value="COX15/CtaA_fam"/>
</dbReference>
<feature type="transmembrane region" description="Helical" evidence="12">
    <location>
        <begin position="216"/>
        <end position="234"/>
    </location>
</feature>
<keyword evidence="9 12" id="KW-0472">Membrane</keyword>
<dbReference type="GO" id="GO:0046872">
    <property type="term" value="F:metal ion binding"/>
    <property type="evidence" value="ECO:0007669"/>
    <property type="project" value="UniProtKB-KW"/>
</dbReference>
<feature type="transmembrane region" description="Helical" evidence="12">
    <location>
        <begin position="295"/>
        <end position="314"/>
    </location>
</feature>
<gene>
    <name evidence="13" type="ORF">SAMN04490243_2399</name>
</gene>
<dbReference type="InterPro" id="IPR050450">
    <property type="entry name" value="COX15/CtaA_HemeA_synthase"/>
</dbReference>
<evidence type="ECO:0000256" key="1">
    <source>
        <dbReference type="ARBA" id="ARBA00004141"/>
    </source>
</evidence>
<evidence type="ECO:0000256" key="12">
    <source>
        <dbReference type="SAM" id="Phobius"/>
    </source>
</evidence>
<evidence type="ECO:0000256" key="9">
    <source>
        <dbReference type="ARBA" id="ARBA00023136"/>
    </source>
</evidence>
<evidence type="ECO:0000256" key="6">
    <source>
        <dbReference type="ARBA" id="ARBA00023002"/>
    </source>
</evidence>
<evidence type="ECO:0000256" key="5">
    <source>
        <dbReference type="ARBA" id="ARBA00022989"/>
    </source>
</evidence>
<dbReference type="OrthoDB" id="1447144at2"/>
<keyword evidence="5 12" id="KW-1133">Transmembrane helix</keyword>
<keyword evidence="8" id="KW-0350">Heme biosynthesis</keyword>
<accession>A0A1I6H846</accession>
<evidence type="ECO:0000256" key="7">
    <source>
        <dbReference type="ARBA" id="ARBA00023004"/>
    </source>
</evidence>
<feature type="transmembrane region" description="Helical" evidence="12">
    <location>
        <begin position="320"/>
        <end position="338"/>
    </location>
</feature>
<dbReference type="PANTHER" id="PTHR35457">
    <property type="entry name" value="HEME A SYNTHASE"/>
    <property type="match status" value="1"/>
</dbReference>
<keyword evidence="10" id="KW-1015">Disulfide bond</keyword>
<dbReference type="STRING" id="400055.SAMN04490243_2399"/>
<dbReference type="Pfam" id="PF02628">
    <property type="entry name" value="COX15-CtaA"/>
    <property type="match status" value="2"/>
</dbReference>
<proteinExistence type="predicted"/>
<protein>
    <submittedName>
        <fullName evidence="13">Cytochrome c oxidase assembly protein subunit 15</fullName>
    </submittedName>
</protein>
<name>A0A1I6H846_9FLAO</name>
<dbReference type="RefSeq" id="WP_092982799.1">
    <property type="nucleotide sequence ID" value="NZ_FOYQ01000002.1"/>
</dbReference>
<keyword evidence="6" id="KW-0560">Oxidoreductase</keyword>
<evidence type="ECO:0000313" key="14">
    <source>
        <dbReference type="Proteomes" id="UP000199534"/>
    </source>
</evidence>
<keyword evidence="7" id="KW-0408">Iron</keyword>
<sequence>MKYFLKANYRRMAKLSLALVYLVILAGAVVRMTGSGMGCPDWPKCFGYLIPPVEASELEWQANSDYESGQVIIREEALLLAREDFQSGNTFNAANWGPYTRHDYAEFNAVHTWVEYINRLLGALSGLAILAMAVCSLGWLKEKPAWTALAWISVVAIGFQAWLGATVVYSVLAPVRITLHMFMALLIVALLLWIVFTSEKIEGRAAQPASRNLFRLWGLTFFVSLMQILMGTQVRQFVDQQGELFGEQARELWLSDPSMIFYIHRSFSILVLLLHFWVAYLMFKNQLKYPKIRPILGLLALLVVSGIAMNYFAFPFSSQALHLFGAALLFGLQFYLLLEIRRDVRFFVPLPESQNRAK</sequence>
<comment type="pathway">
    <text evidence="11">Porphyrin-containing compound metabolism.</text>
</comment>
<feature type="transmembrane region" description="Helical" evidence="12">
    <location>
        <begin position="147"/>
        <end position="171"/>
    </location>
</feature>
<dbReference type="GO" id="GO:0016020">
    <property type="term" value="C:membrane"/>
    <property type="evidence" value="ECO:0007669"/>
    <property type="project" value="UniProtKB-SubCell"/>
</dbReference>
<dbReference type="GO" id="GO:0016491">
    <property type="term" value="F:oxidoreductase activity"/>
    <property type="evidence" value="ECO:0007669"/>
    <property type="project" value="UniProtKB-KW"/>
</dbReference>